<evidence type="ECO:0000313" key="1">
    <source>
        <dbReference type="EMBL" id="SMP61250.1"/>
    </source>
</evidence>
<dbReference type="Pfam" id="PF06821">
    <property type="entry name" value="Ser_hydrolase"/>
    <property type="match status" value="1"/>
</dbReference>
<gene>
    <name evidence="1" type="ORF">SAMN06295970_107128</name>
</gene>
<dbReference type="EMBL" id="FXUL01000007">
    <property type="protein sequence ID" value="SMP61250.1"/>
    <property type="molecule type" value="Genomic_DNA"/>
</dbReference>
<name>A0ABY1Q7G6_9BURK</name>
<dbReference type="SUPFAM" id="SSF53474">
    <property type="entry name" value="alpha/beta-Hydrolases"/>
    <property type="match status" value="1"/>
</dbReference>
<organism evidence="1 2">
    <name type="scientific">Noviherbaspirillum suwonense</name>
    <dbReference type="NCBI Taxonomy" id="1224511"/>
    <lineage>
        <taxon>Bacteria</taxon>
        <taxon>Pseudomonadati</taxon>
        <taxon>Pseudomonadota</taxon>
        <taxon>Betaproteobacteria</taxon>
        <taxon>Burkholderiales</taxon>
        <taxon>Oxalobacteraceae</taxon>
        <taxon>Noviherbaspirillum</taxon>
    </lineage>
</organism>
<reference evidence="1 2" key="1">
    <citation type="submission" date="2017-05" db="EMBL/GenBank/DDBJ databases">
        <authorList>
            <person name="Varghese N."/>
            <person name="Submissions S."/>
        </authorList>
    </citation>
    <scope>NUCLEOTIDE SEQUENCE [LARGE SCALE GENOMIC DNA]</scope>
    <source>
        <strain evidence="1 2">DSM 26001</strain>
    </source>
</reference>
<evidence type="ECO:0000313" key="2">
    <source>
        <dbReference type="Proteomes" id="UP001158049"/>
    </source>
</evidence>
<sequence length="198" mass="21341">MMTPAADRFRVLIVPGLQDSGPGHWQTLWQQHAPRFERVEQAQWNVADIDAWSTCVASTLRRSARPAVLVAHSFGCLAAVHAAAGGARNLHGLFLVAPADPQRFRLGATLRDLTLPCPATVVASANDPWMDVVSAAWWARRWGAAFFNAGELGHINADSGIGAWPQGIAQFDRLLARLPSPARCACGSESETRTPAGR</sequence>
<dbReference type="InterPro" id="IPR029058">
    <property type="entry name" value="AB_hydrolase_fold"/>
</dbReference>
<dbReference type="Gene3D" id="3.40.50.1820">
    <property type="entry name" value="alpha/beta hydrolase"/>
    <property type="match status" value="1"/>
</dbReference>
<proteinExistence type="predicted"/>
<accession>A0ABY1Q7G6</accession>
<dbReference type="RefSeq" id="WP_283442453.1">
    <property type="nucleotide sequence ID" value="NZ_FXUL01000007.1"/>
</dbReference>
<comment type="caution">
    <text evidence="1">The sequence shown here is derived from an EMBL/GenBank/DDBJ whole genome shotgun (WGS) entry which is preliminary data.</text>
</comment>
<protein>
    <recommendedName>
        <fullName evidence="3">Alpha/beta hydrolase</fullName>
    </recommendedName>
</protein>
<keyword evidence="2" id="KW-1185">Reference proteome</keyword>
<evidence type="ECO:0008006" key="3">
    <source>
        <dbReference type="Google" id="ProtNLM"/>
    </source>
</evidence>
<dbReference type="InterPro" id="IPR010662">
    <property type="entry name" value="RBBP9/YdeN"/>
</dbReference>
<dbReference type="Proteomes" id="UP001158049">
    <property type="component" value="Unassembled WGS sequence"/>
</dbReference>